<dbReference type="InterPro" id="IPR023404">
    <property type="entry name" value="rSAM_horseshoe"/>
</dbReference>
<sequence length="493" mass="56382">MNILLVSPQTPATFWSFRHALKFISKKSSEPPLGLLTIAAMLPQAWELRLVDMNVAPLRDDDLTWADMVFLSGMNVHLRSMQQVIARANRHNVPLAVGGPLVTTDRQLLPGADHYFLGEGEETLPQFLHDLQHGKAKKVYRAQRFPDIQKTPVPRWDLLDVKSYASLSLQFSRGCPFNCDFCNVTILNGHKPRTKSAPQFLAELQAIYDVGWRGSVFIVDDNFIGNRKILKQEILPALIDWMETHKRPFSFITEVSVNLADDDRLMNLMVQAGFDSVFVGIETPNVQSLSESNKKQNAGKDLLLAVKKMQRHGLIVSGGFIVGFDHDPPEIFDIQKNFIQHSGIITAMVGLLSAPTGTRLFKRMKEQGRLIKTMSGDNMDGSTNIIPKMDLQFLKEQYQKLLNQLYDPEGFYERLKVFLRDYRMPERKGGRLSLTEIKAFVKSLFVLGLFERGRMRYWKILFYSLIKFPKKFPLTVRLSIFGYHFRRVARSLS</sequence>
<dbReference type="GO" id="GO:0005829">
    <property type="term" value="C:cytosol"/>
    <property type="evidence" value="ECO:0007669"/>
    <property type="project" value="TreeGrafter"/>
</dbReference>
<dbReference type="SFLD" id="SFLDF00303">
    <property type="entry name" value="hopanoid_C2-methyltransferase"/>
    <property type="match status" value="1"/>
</dbReference>
<dbReference type="GO" id="GO:0046872">
    <property type="term" value="F:metal ion binding"/>
    <property type="evidence" value="ECO:0007669"/>
    <property type="project" value="UniProtKB-KW"/>
</dbReference>
<dbReference type="InterPro" id="IPR025274">
    <property type="entry name" value="DUF4070"/>
</dbReference>
<reference evidence="7 10" key="2">
    <citation type="submission" date="2016-11" db="EMBL/GenBank/DDBJ databases">
        <title>Genomic analysis of Caldithrix abyssi and proposal of a novel bacterial phylum Caldithrichaeota.</title>
        <authorList>
            <person name="Kublanov I."/>
            <person name="Sigalova O."/>
            <person name="Gavrilov S."/>
            <person name="Lebedinsky A."/>
            <person name="Ivanova N."/>
            <person name="Daum C."/>
            <person name="Reddy T."/>
            <person name="Klenk H.P."/>
            <person name="Goker M."/>
            <person name="Reva O."/>
            <person name="Miroshnichenko M."/>
            <person name="Kyprides N."/>
            <person name="Woyke T."/>
            <person name="Gelfand M."/>
        </authorList>
    </citation>
    <scope>NUCLEOTIDE SEQUENCE [LARGE SCALE GENOMIC DNA]</scope>
    <source>
        <strain evidence="7 10">LF13</strain>
    </source>
</reference>
<dbReference type="InterPro" id="IPR034466">
    <property type="entry name" value="Methyltransferase_Class_B"/>
</dbReference>
<dbReference type="EMBL" id="CP018099">
    <property type="protein sequence ID" value="APF18169.1"/>
    <property type="molecule type" value="Genomic_DNA"/>
</dbReference>
<dbReference type="SFLD" id="SFLDG01082">
    <property type="entry name" value="B12-binding_domain_containing"/>
    <property type="match status" value="1"/>
</dbReference>
<keyword evidence="5" id="KW-0411">Iron-sulfur</keyword>
<dbReference type="InterPro" id="IPR006158">
    <property type="entry name" value="Cobalamin-bd"/>
</dbReference>
<evidence type="ECO:0000256" key="2">
    <source>
        <dbReference type="ARBA" id="ARBA00022691"/>
    </source>
</evidence>
<dbReference type="OrthoDB" id="9801424at2"/>
<dbReference type="PROSITE" id="PS51918">
    <property type="entry name" value="RADICAL_SAM"/>
    <property type="match status" value="1"/>
</dbReference>
<dbReference type="PANTHER" id="PTHR43409">
    <property type="entry name" value="ANAEROBIC MAGNESIUM-PROTOPORPHYRIN IX MONOMETHYL ESTER CYCLASE-RELATED"/>
    <property type="match status" value="1"/>
</dbReference>
<dbReference type="HOGENOM" id="CLU_021572_5_0_0"/>
<dbReference type="Pfam" id="PF02310">
    <property type="entry name" value="B12-binding"/>
    <property type="match status" value="1"/>
</dbReference>
<dbReference type="CDD" id="cd01335">
    <property type="entry name" value="Radical_SAM"/>
    <property type="match status" value="1"/>
</dbReference>
<name>H1XP82_CALAY</name>
<dbReference type="RefSeq" id="WP_006929465.1">
    <property type="nucleotide sequence ID" value="NZ_CM001402.1"/>
</dbReference>
<evidence type="ECO:0000313" key="10">
    <source>
        <dbReference type="Proteomes" id="UP000183868"/>
    </source>
</evidence>
<dbReference type="EMBL" id="CM001402">
    <property type="protein sequence ID" value="EHO42197.1"/>
    <property type="molecule type" value="Genomic_DNA"/>
</dbReference>
<dbReference type="eggNOG" id="COG1032">
    <property type="taxonomic scope" value="Bacteria"/>
</dbReference>
<dbReference type="InterPro" id="IPR006638">
    <property type="entry name" value="Elp3/MiaA/NifB-like_rSAM"/>
</dbReference>
<dbReference type="SFLD" id="SFLDG01123">
    <property type="entry name" value="methyltransferase_(Class_B)"/>
    <property type="match status" value="1"/>
</dbReference>
<dbReference type="GO" id="GO:0051536">
    <property type="term" value="F:iron-sulfur cluster binding"/>
    <property type="evidence" value="ECO:0007669"/>
    <property type="project" value="UniProtKB-KW"/>
</dbReference>
<dbReference type="InParanoid" id="H1XP82"/>
<keyword evidence="2" id="KW-0949">S-adenosyl-L-methionine</keyword>
<dbReference type="PANTHER" id="PTHR43409:SF3">
    <property type="entry name" value="HYPOTHETICAL METHYLTRANSFERASE"/>
    <property type="match status" value="1"/>
</dbReference>
<gene>
    <name evidence="7" type="ORF">Cabys_1420</name>
    <name evidence="8" type="ORF">Calab_2587</name>
</gene>
<evidence type="ECO:0000256" key="1">
    <source>
        <dbReference type="ARBA" id="ARBA00001966"/>
    </source>
</evidence>
<dbReference type="InterPro" id="IPR058240">
    <property type="entry name" value="rSAM_sf"/>
</dbReference>
<dbReference type="Proteomes" id="UP000183868">
    <property type="component" value="Chromosome"/>
</dbReference>
<dbReference type="SUPFAM" id="SSF102114">
    <property type="entry name" value="Radical SAM enzymes"/>
    <property type="match status" value="1"/>
</dbReference>
<dbReference type="AlphaFoldDB" id="H1XP82"/>
<keyword evidence="4" id="KW-0408">Iron</keyword>
<evidence type="ECO:0000259" key="6">
    <source>
        <dbReference type="PROSITE" id="PS51918"/>
    </source>
</evidence>
<evidence type="ECO:0000313" key="7">
    <source>
        <dbReference type="EMBL" id="APF18169.1"/>
    </source>
</evidence>
<dbReference type="KEGG" id="caby:Cabys_1420"/>
<dbReference type="Gene3D" id="3.80.30.20">
    <property type="entry name" value="tm_1862 like domain"/>
    <property type="match status" value="1"/>
</dbReference>
<comment type="cofactor">
    <cofactor evidence="1">
        <name>[4Fe-4S] cluster</name>
        <dbReference type="ChEBI" id="CHEBI:49883"/>
    </cofactor>
</comment>
<proteinExistence type="predicted"/>
<dbReference type="InterPro" id="IPR034530">
    <property type="entry name" value="HpnP-like"/>
</dbReference>
<accession>H1XP82</accession>
<keyword evidence="3" id="KW-0479">Metal-binding</keyword>
<evidence type="ECO:0000256" key="4">
    <source>
        <dbReference type="ARBA" id="ARBA00023004"/>
    </source>
</evidence>
<organism evidence="8 9">
    <name type="scientific">Caldithrix abyssi DSM 13497</name>
    <dbReference type="NCBI Taxonomy" id="880073"/>
    <lineage>
        <taxon>Bacteria</taxon>
        <taxon>Pseudomonadati</taxon>
        <taxon>Calditrichota</taxon>
        <taxon>Calditrichia</taxon>
        <taxon>Calditrichales</taxon>
        <taxon>Calditrichaceae</taxon>
        <taxon>Caldithrix</taxon>
    </lineage>
</organism>
<keyword evidence="9" id="KW-1185">Reference proteome</keyword>
<evidence type="ECO:0000313" key="8">
    <source>
        <dbReference type="EMBL" id="EHO42197.1"/>
    </source>
</evidence>
<dbReference type="Pfam" id="PF13282">
    <property type="entry name" value="DUF4070"/>
    <property type="match status" value="1"/>
</dbReference>
<dbReference type="SMART" id="SM00729">
    <property type="entry name" value="Elp3"/>
    <property type="match status" value="1"/>
</dbReference>
<evidence type="ECO:0000313" key="9">
    <source>
        <dbReference type="Proteomes" id="UP000004671"/>
    </source>
</evidence>
<evidence type="ECO:0000256" key="5">
    <source>
        <dbReference type="ARBA" id="ARBA00023014"/>
    </source>
</evidence>
<reference evidence="8 9" key="1">
    <citation type="submission" date="2011-09" db="EMBL/GenBank/DDBJ databases">
        <title>The permanent draft genome of Caldithrix abyssi DSM 13497.</title>
        <authorList>
            <consortium name="US DOE Joint Genome Institute (JGI-PGF)"/>
            <person name="Lucas S."/>
            <person name="Han J."/>
            <person name="Lapidus A."/>
            <person name="Bruce D."/>
            <person name="Goodwin L."/>
            <person name="Pitluck S."/>
            <person name="Peters L."/>
            <person name="Kyrpides N."/>
            <person name="Mavromatis K."/>
            <person name="Ivanova N."/>
            <person name="Mikhailova N."/>
            <person name="Chertkov O."/>
            <person name="Detter J.C."/>
            <person name="Tapia R."/>
            <person name="Han C."/>
            <person name="Land M."/>
            <person name="Hauser L."/>
            <person name="Markowitz V."/>
            <person name="Cheng J.-F."/>
            <person name="Hugenholtz P."/>
            <person name="Woyke T."/>
            <person name="Wu D."/>
            <person name="Spring S."/>
            <person name="Brambilla E."/>
            <person name="Klenk H.-P."/>
            <person name="Eisen J.A."/>
        </authorList>
    </citation>
    <scope>NUCLEOTIDE SEQUENCE [LARGE SCALE GENOMIC DNA]</scope>
    <source>
        <strain evidence="8 9">DSM 13497</strain>
    </source>
</reference>
<feature type="domain" description="Radical SAM core" evidence="6">
    <location>
        <begin position="161"/>
        <end position="392"/>
    </location>
</feature>
<dbReference type="PaxDb" id="880073-Calab_2587"/>
<protein>
    <submittedName>
        <fullName evidence="8">Radical SAM domain protein</fullName>
    </submittedName>
    <submittedName>
        <fullName evidence="7">Radical SAM superfamily enzyme YgiQ, UPF0313 family</fullName>
    </submittedName>
</protein>
<dbReference type="Proteomes" id="UP000004671">
    <property type="component" value="Chromosome"/>
</dbReference>
<dbReference type="SFLD" id="SFLDS00029">
    <property type="entry name" value="Radical_SAM"/>
    <property type="match status" value="1"/>
</dbReference>
<dbReference type="Pfam" id="PF04055">
    <property type="entry name" value="Radical_SAM"/>
    <property type="match status" value="1"/>
</dbReference>
<dbReference type="InterPro" id="IPR007197">
    <property type="entry name" value="rSAM"/>
</dbReference>
<evidence type="ECO:0000256" key="3">
    <source>
        <dbReference type="ARBA" id="ARBA00022723"/>
    </source>
</evidence>
<dbReference type="GO" id="GO:0003824">
    <property type="term" value="F:catalytic activity"/>
    <property type="evidence" value="ECO:0007669"/>
    <property type="project" value="InterPro"/>
</dbReference>
<dbReference type="GO" id="GO:0031419">
    <property type="term" value="F:cobalamin binding"/>
    <property type="evidence" value="ECO:0007669"/>
    <property type="project" value="InterPro"/>
</dbReference>
<dbReference type="STRING" id="880073.Cabys_1420"/>
<dbReference type="InterPro" id="IPR051198">
    <property type="entry name" value="BchE-like"/>
</dbReference>
<dbReference type="Gene3D" id="3.40.50.280">
    <property type="entry name" value="Cobalamin-binding domain"/>
    <property type="match status" value="1"/>
</dbReference>